<accession>A0A142II96</accession>
<sequence>MKLIEFYRSFLTSLGYGFEGDMLTIDDGHPAMFTYNKVKRRLVLPTAAMIKRGLEDDEGSECHAFHPLCESVLAGESGTIRFLKKAINANLFLKSFELIDAILETAAEGKNIRLAAYKKFLSDVVCADLKDPTMDKKLVQSWQAVKNYVYGLLEEDKKTKITSIFISSDMTIEGIKYIRVANYKHMFEEESLDGTATFFGAKLQRKQDKVIIFNLLTAVFGWYPSVTGSNDPRPYFGSLARGWAQYVTNYNQVVRGLRDHTPLRPLEEEWIGQLDNMSVYDNVIQTLPYNTGPRNDQATDTTATDFRIGRTPAGTKPVVALASQQAPQENLDLNDPVNYFRAKKAQQASSANSFNALAPKIQEALRENNGHLPKGTIKELSLGEALRGNAVTKESGLGSGLLGSSNNLLGGSTQLGGGSTNLLGGSSDVLGGLGGLGGGSGSSLGNLPFSSANLR</sequence>
<protein>
    <submittedName>
        <fullName evidence="1">Uncharacterized protein</fullName>
    </submittedName>
</protein>
<reference evidence="1 2" key="1">
    <citation type="submission" date="2016-02" db="EMBL/GenBank/DDBJ databases">
        <title>Complete genome sequence of a polyvalent bacteriophage, SEGD1, simultaneously inhibiting both Salmonella enterica and Escherichia coli O157:H7.</title>
        <authorList>
            <person name="Fan J."/>
            <person name="Ma J."/>
        </authorList>
    </citation>
    <scope>NUCLEOTIDE SEQUENCE [LARGE SCALE GENOMIC DNA]</scope>
</reference>
<evidence type="ECO:0000313" key="2">
    <source>
        <dbReference type="Proteomes" id="UP000223976"/>
    </source>
</evidence>
<proteinExistence type="predicted"/>
<dbReference type="EMBL" id="KU726251">
    <property type="protein sequence ID" value="AMR59684.1"/>
    <property type="molecule type" value="Genomic_DNA"/>
</dbReference>
<dbReference type="Proteomes" id="UP000223976">
    <property type="component" value="Segment"/>
</dbReference>
<organism evidence="1 2">
    <name type="scientific">Enterobacteria phage SEGD1</name>
    <dbReference type="NCBI Taxonomy" id="1805456"/>
    <lineage>
        <taxon>Viruses</taxon>
        <taxon>Duplodnaviria</taxon>
        <taxon>Heunggongvirae</taxon>
        <taxon>Uroviricota</taxon>
        <taxon>Caudoviricetes</taxon>
        <taxon>Chimalliviridae</taxon>
        <taxon>Seoulvirus</taxon>
        <taxon>Seoulvirus SPN3US</taxon>
    </lineage>
</organism>
<name>A0A142II96_9CAUD</name>
<gene>
    <name evidence="1" type="ORF">SEGD1_035</name>
</gene>
<evidence type="ECO:0000313" key="1">
    <source>
        <dbReference type="EMBL" id="AMR59684.1"/>
    </source>
</evidence>